<reference evidence="1 2" key="1">
    <citation type="submission" date="2020-04" db="EMBL/GenBank/DDBJ databases">
        <title>MicrobeNet Type strains.</title>
        <authorList>
            <person name="Nicholson A.C."/>
        </authorList>
    </citation>
    <scope>NUCLEOTIDE SEQUENCE [LARGE SCALE GENOMIC DNA]</scope>
    <source>
        <strain evidence="1 2">ATCC 700731</strain>
    </source>
</reference>
<comment type="caution">
    <text evidence="1">The sequence shown here is derived from an EMBL/GenBank/DDBJ whole genome shotgun (WGS) entry which is preliminary data.</text>
</comment>
<sequence length="247" mass="27406">MAMTDHDRKKLWGKAAGTCSICRKGLVHQAEHPDDRDALVGEEAHIISESRNGPRGSASVPGMDFDGYYNRILLCRIDHRIVDEQPHKYTVDKLRTIRSEHEQWVHDRLHIMPDKSGGTPPGVRLEHPGLGMVLPRLRTGKDAWYAVIGSSFYLLDPVDEDDASAEACDAADIFLTNLKDYGELHDVITDRGFDSIREAQRDLRRGLDELASQGLAAFGAQNEVGDDDELPIVFPSSLRSSSSCPST</sequence>
<evidence type="ECO:0008006" key="3">
    <source>
        <dbReference type="Google" id="ProtNLM"/>
    </source>
</evidence>
<dbReference type="EMBL" id="JAAXPJ010000002">
    <property type="protein sequence ID" value="NKZ10759.1"/>
    <property type="molecule type" value="Genomic_DNA"/>
</dbReference>
<gene>
    <name evidence="1" type="ORF">HGA11_07175</name>
</gene>
<evidence type="ECO:0000313" key="2">
    <source>
        <dbReference type="Proteomes" id="UP000518188"/>
    </source>
</evidence>
<accession>A0A7X6MM96</accession>
<organism evidence="1 2">
    <name type="scientific">Mycolicibacterium septicum DSM 44393</name>
    <dbReference type="NCBI Taxonomy" id="1341646"/>
    <lineage>
        <taxon>Bacteria</taxon>
        <taxon>Bacillati</taxon>
        <taxon>Actinomycetota</taxon>
        <taxon>Actinomycetes</taxon>
        <taxon>Mycobacteriales</taxon>
        <taxon>Mycobacteriaceae</taxon>
        <taxon>Mycolicibacterium</taxon>
    </lineage>
</organism>
<proteinExistence type="predicted"/>
<name>A0A7X6MM96_9MYCO</name>
<evidence type="ECO:0000313" key="1">
    <source>
        <dbReference type="EMBL" id="NKZ10759.1"/>
    </source>
</evidence>
<protein>
    <recommendedName>
        <fullName evidence="3">HNH endonuclease</fullName>
    </recommendedName>
</protein>
<dbReference type="AlphaFoldDB" id="A0A7X6MM96"/>
<dbReference type="RefSeq" id="WP_162563071.1">
    <property type="nucleotide sequence ID" value="NZ_HG322951.1"/>
</dbReference>
<dbReference type="Proteomes" id="UP000518188">
    <property type="component" value="Unassembled WGS sequence"/>
</dbReference>